<dbReference type="InParanoid" id="A0A0C3DQ25"/>
<dbReference type="EMBL" id="KN832873">
    <property type="protein sequence ID" value="KIN04138.1"/>
    <property type="molecule type" value="Genomic_DNA"/>
</dbReference>
<dbReference type="OrthoDB" id="2129069at2759"/>
<dbReference type="HOGENOM" id="CLU_089720_0_0_1"/>
<gene>
    <name evidence="1" type="ORF">OIDMADRAFT_178198</name>
</gene>
<proteinExistence type="predicted"/>
<sequence length="223" mass="25491">MFCSSLRKRREWAQVPSSLLAQQEPRWKELHLETHDLALPLPQRYSQNEQEWFRLLLFSPSDTQPESNYMARIERLYHLTGGSRIGIVFLLRDNGSQDDGTRTFMTLQLSLLSALEMPIIPISSASVLQQSVSSFQQQLVQTRHTPRPQVYPSTALLPYCSVNGLIPEHTRNVLSDICHSIPELAQAATTQEGQVVLRQWLGEPSPAVVEHIIAFWKQEYIVD</sequence>
<protein>
    <submittedName>
        <fullName evidence="1">Uncharacterized protein</fullName>
    </submittedName>
</protein>
<evidence type="ECO:0000313" key="1">
    <source>
        <dbReference type="EMBL" id="KIN04138.1"/>
    </source>
</evidence>
<accession>A0A0C3DQ25</accession>
<reference evidence="1 2" key="1">
    <citation type="submission" date="2014-04" db="EMBL/GenBank/DDBJ databases">
        <authorList>
            <consortium name="DOE Joint Genome Institute"/>
            <person name="Kuo A."/>
            <person name="Martino E."/>
            <person name="Perotto S."/>
            <person name="Kohler A."/>
            <person name="Nagy L.G."/>
            <person name="Floudas D."/>
            <person name="Copeland A."/>
            <person name="Barry K.W."/>
            <person name="Cichocki N."/>
            <person name="Veneault-Fourrey C."/>
            <person name="LaButti K."/>
            <person name="Lindquist E.A."/>
            <person name="Lipzen A."/>
            <person name="Lundell T."/>
            <person name="Morin E."/>
            <person name="Murat C."/>
            <person name="Sun H."/>
            <person name="Tunlid A."/>
            <person name="Henrissat B."/>
            <person name="Grigoriev I.V."/>
            <person name="Hibbett D.S."/>
            <person name="Martin F."/>
            <person name="Nordberg H.P."/>
            <person name="Cantor M.N."/>
            <person name="Hua S.X."/>
        </authorList>
    </citation>
    <scope>NUCLEOTIDE SEQUENCE [LARGE SCALE GENOMIC DNA]</scope>
    <source>
        <strain evidence="1 2">Zn</strain>
    </source>
</reference>
<dbReference type="AlphaFoldDB" id="A0A0C3DQ25"/>
<dbReference type="Proteomes" id="UP000054321">
    <property type="component" value="Unassembled WGS sequence"/>
</dbReference>
<organism evidence="1 2">
    <name type="scientific">Oidiodendron maius (strain Zn)</name>
    <dbReference type="NCBI Taxonomy" id="913774"/>
    <lineage>
        <taxon>Eukaryota</taxon>
        <taxon>Fungi</taxon>
        <taxon>Dikarya</taxon>
        <taxon>Ascomycota</taxon>
        <taxon>Pezizomycotina</taxon>
        <taxon>Leotiomycetes</taxon>
        <taxon>Leotiomycetes incertae sedis</taxon>
        <taxon>Myxotrichaceae</taxon>
        <taxon>Oidiodendron</taxon>
    </lineage>
</organism>
<reference evidence="2" key="2">
    <citation type="submission" date="2015-01" db="EMBL/GenBank/DDBJ databases">
        <title>Evolutionary Origins and Diversification of the Mycorrhizal Mutualists.</title>
        <authorList>
            <consortium name="DOE Joint Genome Institute"/>
            <consortium name="Mycorrhizal Genomics Consortium"/>
            <person name="Kohler A."/>
            <person name="Kuo A."/>
            <person name="Nagy L.G."/>
            <person name="Floudas D."/>
            <person name="Copeland A."/>
            <person name="Barry K.W."/>
            <person name="Cichocki N."/>
            <person name="Veneault-Fourrey C."/>
            <person name="LaButti K."/>
            <person name="Lindquist E.A."/>
            <person name="Lipzen A."/>
            <person name="Lundell T."/>
            <person name="Morin E."/>
            <person name="Murat C."/>
            <person name="Riley R."/>
            <person name="Ohm R."/>
            <person name="Sun H."/>
            <person name="Tunlid A."/>
            <person name="Henrissat B."/>
            <person name="Grigoriev I.V."/>
            <person name="Hibbett D.S."/>
            <person name="Martin F."/>
        </authorList>
    </citation>
    <scope>NUCLEOTIDE SEQUENCE [LARGE SCALE GENOMIC DNA]</scope>
    <source>
        <strain evidence="2">Zn</strain>
    </source>
</reference>
<evidence type="ECO:0000313" key="2">
    <source>
        <dbReference type="Proteomes" id="UP000054321"/>
    </source>
</evidence>
<name>A0A0C3DQ25_OIDMZ</name>
<keyword evidence="2" id="KW-1185">Reference proteome</keyword>